<dbReference type="Pfam" id="PF07727">
    <property type="entry name" value="RVT_2"/>
    <property type="match status" value="1"/>
</dbReference>
<dbReference type="InterPro" id="IPR013103">
    <property type="entry name" value="RVT_2"/>
</dbReference>
<dbReference type="STRING" id="1194695.A0A5D3DXS5"/>
<dbReference type="EMBL" id="SSTE01012822">
    <property type="protein sequence ID" value="KAA0048569.1"/>
    <property type="molecule type" value="Genomic_DNA"/>
</dbReference>
<sequence>MESVYFNSVWELVDLPEGVKPIGCKWIYKRKRDSAGKVQTLKASIVAKGYTQRERVDYEETFFPVAMLKSIKILLSIATFYDYEIWQMGVKISFLNDNLEESIFMPQRERFDIAIKSYWFDQNVDEPCVYKNFNKGKVAFLVLYVDDILLMEMVRDTLLMFKLG</sequence>
<evidence type="ECO:0000313" key="2">
    <source>
        <dbReference type="EMBL" id="KAA0048569.1"/>
    </source>
</evidence>
<evidence type="ECO:0000259" key="1">
    <source>
        <dbReference type="Pfam" id="PF07727"/>
    </source>
</evidence>
<evidence type="ECO:0000313" key="4">
    <source>
        <dbReference type="Proteomes" id="UP000321393"/>
    </source>
</evidence>
<protein>
    <submittedName>
        <fullName evidence="3">Gag/pol protein</fullName>
    </submittedName>
</protein>
<dbReference type="AlphaFoldDB" id="A0A5D3DXS5"/>
<organism evidence="3 5">
    <name type="scientific">Cucumis melo var. makuwa</name>
    <name type="common">Oriental melon</name>
    <dbReference type="NCBI Taxonomy" id="1194695"/>
    <lineage>
        <taxon>Eukaryota</taxon>
        <taxon>Viridiplantae</taxon>
        <taxon>Streptophyta</taxon>
        <taxon>Embryophyta</taxon>
        <taxon>Tracheophyta</taxon>
        <taxon>Spermatophyta</taxon>
        <taxon>Magnoliopsida</taxon>
        <taxon>eudicotyledons</taxon>
        <taxon>Gunneridae</taxon>
        <taxon>Pentapetalae</taxon>
        <taxon>rosids</taxon>
        <taxon>fabids</taxon>
        <taxon>Cucurbitales</taxon>
        <taxon>Cucurbitaceae</taxon>
        <taxon>Benincaseae</taxon>
        <taxon>Cucumis</taxon>
    </lineage>
</organism>
<evidence type="ECO:0000313" key="5">
    <source>
        <dbReference type="Proteomes" id="UP000321947"/>
    </source>
</evidence>
<evidence type="ECO:0000313" key="3">
    <source>
        <dbReference type="EMBL" id="TYK28371.1"/>
    </source>
</evidence>
<proteinExistence type="predicted"/>
<feature type="domain" description="Reverse transcriptase Ty1/copia-type" evidence="1">
    <location>
        <begin position="7"/>
        <end position="113"/>
    </location>
</feature>
<reference evidence="4 5" key="1">
    <citation type="submission" date="2019-08" db="EMBL/GenBank/DDBJ databases">
        <title>Draft genome sequences of two oriental melons (Cucumis melo L. var makuwa).</title>
        <authorList>
            <person name="Kwon S.-Y."/>
        </authorList>
    </citation>
    <scope>NUCLEOTIDE SEQUENCE [LARGE SCALE GENOMIC DNA]</scope>
    <source>
        <strain evidence="5">cv. Chang Bougi</strain>
        <strain evidence="4">cv. SW 3</strain>
        <tissue evidence="3">Leaf</tissue>
    </source>
</reference>
<gene>
    <name evidence="3" type="ORF">E5676_scaffold600G002130</name>
    <name evidence="2" type="ORF">E6C27_scaffold61G002070</name>
</gene>
<dbReference type="Proteomes" id="UP000321947">
    <property type="component" value="Unassembled WGS sequence"/>
</dbReference>
<comment type="caution">
    <text evidence="3">The sequence shown here is derived from an EMBL/GenBank/DDBJ whole genome shotgun (WGS) entry which is preliminary data.</text>
</comment>
<dbReference type="EMBL" id="SSTD01002133">
    <property type="protein sequence ID" value="TYK28371.1"/>
    <property type="molecule type" value="Genomic_DNA"/>
</dbReference>
<name>A0A5D3DXS5_CUCMM</name>
<dbReference type="Proteomes" id="UP000321393">
    <property type="component" value="Unassembled WGS sequence"/>
</dbReference>
<dbReference type="OrthoDB" id="411615at2759"/>
<accession>A0A5D3DXS5</accession>